<organism evidence="1 2">
    <name type="scientific">Cichorium intybus</name>
    <name type="common">Chicory</name>
    <dbReference type="NCBI Taxonomy" id="13427"/>
    <lineage>
        <taxon>Eukaryota</taxon>
        <taxon>Viridiplantae</taxon>
        <taxon>Streptophyta</taxon>
        <taxon>Embryophyta</taxon>
        <taxon>Tracheophyta</taxon>
        <taxon>Spermatophyta</taxon>
        <taxon>Magnoliopsida</taxon>
        <taxon>eudicotyledons</taxon>
        <taxon>Gunneridae</taxon>
        <taxon>Pentapetalae</taxon>
        <taxon>asterids</taxon>
        <taxon>campanulids</taxon>
        <taxon>Asterales</taxon>
        <taxon>Asteraceae</taxon>
        <taxon>Cichorioideae</taxon>
        <taxon>Cichorieae</taxon>
        <taxon>Cichoriinae</taxon>
        <taxon>Cichorium</taxon>
    </lineage>
</organism>
<evidence type="ECO:0000313" key="2">
    <source>
        <dbReference type="Proteomes" id="UP001055811"/>
    </source>
</evidence>
<protein>
    <submittedName>
        <fullName evidence="1">Uncharacterized protein</fullName>
    </submittedName>
</protein>
<dbReference type="EMBL" id="CM042009">
    <property type="protein sequence ID" value="KAI3791367.1"/>
    <property type="molecule type" value="Genomic_DNA"/>
</dbReference>
<accession>A0ACB9H8T9</accession>
<evidence type="ECO:0000313" key="1">
    <source>
        <dbReference type="EMBL" id="KAI3791367.1"/>
    </source>
</evidence>
<gene>
    <name evidence="1" type="ORF">L2E82_05135</name>
</gene>
<comment type="caution">
    <text evidence="1">The sequence shown here is derived from an EMBL/GenBank/DDBJ whole genome shotgun (WGS) entry which is preliminary data.</text>
</comment>
<keyword evidence="2" id="KW-1185">Reference proteome</keyword>
<sequence length="165" mass="18672">MMAIKVEAVAYDNPIPGYGTRNTINLRLWPAKPSEGHDIESYNTGDYINAIVNRQKEIIISNVLYPDERSYQQKYFFVSASLQIIYDINFAFIEELKKKIGQDYVRMSRMSIVEEGAVKDALPPEEMNPAEVHCEKADVVLCLGTRSLPHAICLSSAFVVAKRLL</sequence>
<reference evidence="1 2" key="2">
    <citation type="journal article" date="2022" name="Mol. Ecol. Resour.">
        <title>The genomes of chicory, endive, great burdock and yacon provide insights into Asteraceae paleo-polyploidization history and plant inulin production.</title>
        <authorList>
            <person name="Fan W."/>
            <person name="Wang S."/>
            <person name="Wang H."/>
            <person name="Wang A."/>
            <person name="Jiang F."/>
            <person name="Liu H."/>
            <person name="Zhao H."/>
            <person name="Xu D."/>
            <person name="Zhang Y."/>
        </authorList>
    </citation>
    <scope>NUCLEOTIDE SEQUENCE [LARGE SCALE GENOMIC DNA]</scope>
    <source>
        <strain evidence="2">cv. Punajuju</strain>
        <tissue evidence="1">Leaves</tissue>
    </source>
</reference>
<dbReference type="Proteomes" id="UP001055811">
    <property type="component" value="Linkage Group LG01"/>
</dbReference>
<reference evidence="2" key="1">
    <citation type="journal article" date="2022" name="Mol. Ecol. Resour.">
        <title>The genomes of chicory, endive, great burdock and yacon provide insights into Asteraceae palaeo-polyploidization history and plant inulin production.</title>
        <authorList>
            <person name="Fan W."/>
            <person name="Wang S."/>
            <person name="Wang H."/>
            <person name="Wang A."/>
            <person name="Jiang F."/>
            <person name="Liu H."/>
            <person name="Zhao H."/>
            <person name="Xu D."/>
            <person name="Zhang Y."/>
        </authorList>
    </citation>
    <scope>NUCLEOTIDE SEQUENCE [LARGE SCALE GENOMIC DNA]</scope>
    <source>
        <strain evidence="2">cv. Punajuju</strain>
    </source>
</reference>
<proteinExistence type="predicted"/>
<name>A0ACB9H8T9_CICIN</name>